<gene>
    <name evidence="2" type="ORF">OH76DRAFT_1485511</name>
</gene>
<sequence>MRVSDVRPVPVTSAPQDPANLNDGRTFAYTRSEAYVAISPNADFVPEPPVGLVQVYLCEDFRYGIYDPIQWPQVFSDDFEYACAIRRRNPVVERLYPRIWDTPSEGVDFEGQQGAIFKNLGRLSNAWFTPFTNLVDELAREVQDFSQGTDSRVLQLRRTMLDARNRVLHFPSTFRDACMQLRTVQRCWLMCRAYLGFALLTRRADSDTPSPVDISLMGAFTTDPAVAQLLHRAGIPVWHIRPKVNMDEIVVDAIVTTEQPELVCQALESGASPIYSGLVGPALFRAVSRRAHLYLDVSRSPLLLRYDQETFRASTSPPERPGQRLAAHERPQGRGRGRANSAARGSHREYAPYNSPHPSHTPSRGRDKTVDPVHDWMPRRLHSWDLAMRSVDRSAPAKRQEELWGYWTPEPALLLGPQNIARARRYIKNWLRIRPAWLYLLEHPYARITRVQPQWWRDYLNGEIEGDTPHDETRRSKRLEQVRCVFQVAFDMKDYAPVPDQPIHWFTHRITDPPSNLCPLIVWELHEIGFRYELLALDRVLVPMLNVENADSLREELLSRVFPDHDLYYVHDIPESPRGLCATIPAARVRSLEAFRQVLVRWPLCPEPVRETDRLALTSAQAQIETVEVAMVTFYVQTFFAYSGRPPIVPHALPPFRES</sequence>
<dbReference type="OrthoDB" id="2692137at2759"/>
<evidence type="ECO:0000256" key="1">
    <source>
        <dbReference type="SAM" id="MobiDB-lite"/>
    </source>
</evidence>
<dbReference type="AlphaFoldDB" id="A0A371D1L8"/>
<keyword evidence="3" id="KW-1185">Reference proteome</keyword>
<reference evidence="2 3" key="1">
    <citation type="journal article" date="2018" name="Biotechnol. Biofuels">
        <title>Integrative visual omics of the white-rot fungus Polyporus brumalis exposes the biotechnological potential of its oxidative enzymes for delignifying raw plant biomass.</title>
        <authorList>
            <person name="Miyauchi S."/>
            <person name="Rancon A."/>
            <person name="Drula E."/>
            <person name="Hage H."/>
            <person name="Chaduli D."/>
            <person name="Favel A."/>
            <person name="Grisel S."/>
            <person name="Henrissat B."/>
            <person name="Herpoel-Gimbert I."/>
            <person name="Ruiz-Duenas F.J."/>
            <person name="Chevret D."/>
            <person name="Hainaut M."/>
            <person name="Lin J."/>
            <person name="Wang M."/>
            <person name="Pangilinan J."/>
            <person name="Lipzen A."/>
            <person name="Lesage-Meessen L."/>
            <person name="Navarro D."/>
            <person name="Riley R."/>
            <person name="Grigoriev I.V."/>
            <person name="Zhou S."/>
            <person name="Raouche S."/>
            <person name="Rosso M.N."/>
        </authorList>
    </citation>
    <scope>NUCLEOTIDE SEQUENCE [LARGE SCALE GENOMIC DNA]</scope>
    <source>
        <strain evidence="2 3">BRFM 1820</strain>
    </source>
</reference>
<feature type="region of interest" description="Disordered" evidence="1">
    <location>
        <begin position="312"/>
        <end position="372"/>
    </location>
</feature>
<evidence type="ECO:0000313" key="2">
    <source>
        <dbReference type="EMBL" id="RDX46436.1"/>
    </source>
</evidence>
<organism evidence="2 3">
    <name type="scientific">Lentinus brumalis</name>
    <dbReference type="NCBI Taxonomy" id="2498619"/>
    <lineage>
        <taxon>Eukaryota</taxon>
        <taxon>Fungi</taxon>
        <taxon>Dikarya</taxon>
        <taxon>Basidiomycota</taxon>
        <taxon>Agaricomycotina</taxon>
        <taxon>Agaricomycetes</taxon>
        <taxon>Polyporales</taxon>
        <taxon>Polyporaceae</taxon>
        <taxon>Lentinus</taxon>
    </lineage>
</organism>
<evidence type="ECO:0000313" key="3">
    <source>
        <dbReference type="Proteomes" id="UP000256964"/>
    </source>
</evidence>
<dbReference type="EMBL" id="KZ857427">
    <property type="protein sequence ID" value="RDX46436.1"/>
    <property type="molecule type" value="Genomic_DNA"/>
</dbReference>
<feature type="region of interest" description="Disordered" evidence="1">
    <location>
        <begin position="1"/>
        <end position="23"/>
    </location>
</feature>
<dbReference type="Proteomes" id="UP000256964">
    <property type="component" value="Unassembled WGS sequence"/>
</dbReference>
<proteinExistence type="predicted"/>
<protein>
    <submittedName>
        <fullName evidence="2">Uncharacterized protein</fullName>
    </submittedName>
</protein>
<accession>A0A371D1L8</accession>
<name>A0A371D1L8_9APHY</name>